<dbReference type="AlphaFoldDB" id="A0A423X2L3"/>
<organism evidence="2 3">
    <name type="scientific">Cytospora leucostoma</name>
    <dbReference type="NCBI Taxonomy" id="1230097"/>
    <lineage>
        <taxon>Eukaryota</taxon>
        <taxon>Fungi</taxon>
        <taxon>Dikarya</taxon>
        <taxon>Ascomycota</taxon>
        <taxon>Pezizomycotina</taxon>
        <taxon>Sordariomycetes</taxon>
        <taxon>Sordariomycetidae</taxon>
        <taxon>Diaporthales</taxon>
        <taxon>Cytosporaceae</taxon>
        <taxon>Cytospora</taxon>
    </lineage>
</organism>
<accession>A0A423X2L3</accession>
<protein>
    <submittedName>
        <fullName evidence="2">Uncharacterized protein</fullName>
    </submittedName>
</protein>
<sequence length="324" mass="36320">MTEAAIIPVPLPDKQKHLWLSTAEAYVVDELSCGLLLGLHFLKTNRLHIQWGHEGQNDTIRVADTKRELWAICLRNAVSSRGTAHIRATREVVVLPVSHRSLPVAADEYIVTPQVVHDPRHLAYGSLPNAFIDGQTFVLPFSSFGDVPITVRKGQLLGTLRRVEITDDVESFITQKPGQALKAVPLPSLLGDVPPNERQRYPDGYAHRIKVIHRSGKSHVNVDADAQSRQPKSEAPPPDSTLTEPIVRTYGITRQQVRLISRSEGHNKYHTPRKNTSHPDVPDSVVEPPVCQRIPGQNRREPWIQVLISPTRKPAARSRPRTWK</sequence>
<evidence type="ECO:0000256" key="1">
    <source>
        <dbReference type="SAM" id="MobiDB-lite"/>
    </source>
</evidence>
<name>A0A423X2L3_9PEZI</name>
<dbReference type="EMBL" id="LKEB01000030">
    <property type="protein sequence ID" value="ROW09880.1"/>
    <property type="molecule type" value="Genomic_DNA"/>
</dbReference>
<comment type="caution">
    <text evidence="2">The sequence shown here is derived from an EMBL/GenBank/DDBJ whole genome shotgun (WGS) entry which is preliminary data.</text>
</comment>
<dbReference type="InParanoid" id="A0A423X2L3"/>
<proteinExistence type="predicted"/>
<gene>
    <name evidence="2" type="ORF">VPNG_06290</name>
</gene>
<feature type="region of interest" description="Disordered" evidence="1">
    <location>
        <begin position="261"/>
        <end position="288"/>
    </location>
</feature>
<keyword evidence="3" id="KW-1185">Reference proteome</keyword>
<feature type="region of interest" description="Disordered" evidence="1">
    <location>
        <begin position="216"/>
        <end position="244"/>
    </location>
</feature>
<reference evidence="2 3" key="1">
    <citation type="submission" date="2015-09" db="EMBL/GenBank/DDBJ databases">
        <title>Host preference determinants of Valsa canker pathogens revealed by comparative genomics.</title>
        <authorList>
            <person name="Yin Z."/>
            <person name="Huang L."/>
        </authorList>
    </citation>
    <scope>NUCLEOTIDE SEQUENCE [LARGE SCALE GENOMIC DNA]</scope>
    <source>
        <strain evidence="2 3">SXYLt</strain>
    </source>
</reference>
<dbReference type="Proteomes" id="UP000285146">
    <property type="component" value="Unassembled WGS sequence"/>
</dbReference>
<evidence type="ECO:0000313" key="3">
    <source>
        <dbReference type="Proteomes" id="UP000285146"/>
    </source>
</evidence>
<evidence type="ECO:0000313" key="2">
    <source>
        <dbReference type="EMBL" id="ROW09880.1"/>
    </source>
</evidence>